<evidence type="ECO:0000256" key="1">
    <source>
        <dbReference type="ARBA" id="ARBA00022676"/>
    </source>
</evidence>
<comment type="similarity">
    <text evidence="4">Belongs to the PNP/MTAP phosphorylase family. MTAP subfamily.</text>
</comment>
<keyword evidence="7" id="KW-1185">Reference proteome</keyword>
<feature type="domain" description="Nucleoside phosphorylase" evidence="5">
    <location>
        <begin position="6"/>
        <end position="249"/>
    </location>
</feature>
<feature type="binding site" evidence="4">
    <location>
        <position position="13"/>
    </location>
    <ligand>
        <name>phosphate</name>
        <dbReference type="ChEBI" id="CHEBI:43474"/>
    </ligand>
</feature>
<dbReference type="SUPFAM" id="SSF53167">
    <property type="entry name" value="Purine and uridine phosphorylases"/>
    <property type="match status" value="1"/>
</dbReference>
<comment type="catalytic activity">
    <reaction evidence="4">
        <text>S-methyl-5'-thioadenosine + phosphate = 5-(methylsulfanyl)-alpha-D-ribose 1-phosphate + adenine</text>
        <dbReference type="Rhea" id="RHEA:11852"/>
        <dbReference type="ChEBI" id="CHEBI:16708"/>
        <dbReference type="ChEBI" id="CHEBI:17509"/>
        <dbReference type="ChEBI" id="CHEBI:43474"/>
        <dbReference type="ChEBI" id="CHEBI:58533"/>
        <dbReference type="EC" id="2.4.2.28"/>
    </reaction>
</comment>
<dbReference type="InterPro" id="IPR010044">
    <property type="entry name" value="MTAP"/>
</dbReference>
<sequence>MKYAVKIGIIGGSGLDDPDILENAVPKTVSTPFGSPSSPLLEGTICGVPCVLLARHGKKHDITPSKVNYRANIWALKEAGCTHVIVSSACGSLQENIAPGDLVIPDSFIDLTKHRELTFYNNNEPTPKKVVHIPMEPAFCVETRQVLIEAAKKLNINCHEAGTAVVIEGPRFSTIAESRVYRSWGAQLVNMTLAPEVALAKEAGLCYACVAMATDYDCWHESAEAVNVSSVIAMFQKNVEKVTQLIIASVQLIAARNWDDVIDKLKTTIETSVQSK</sequence>
<dbReference type="InterPro" id="IPR000845">
    <property type="entry name" value="Nucleoside_phosphorylase_d"/>
</dbReference>
<comment type="caution">
    <text evidence="6">The sequence shown here is derived from an EMBL/GenBank/DDBJ whole genome shotgun (WGS) entry which is preliminary data.</text>
</comment>
<dbReference type="Pfam" id="PF01048">
    <property type="entry name" value="PNP_UDP_1"/>
    <property type="match status" value="1"/>
</dbReference>
<dbReference type="CDD" id="cd09010">
    <property type="entry name" value="MTAP_SsMTAPII_like_MTIP"/>
    <property type="match status" value="1"/>
</dbReference>
<keyword evidence="2 4" id="KW-0808">Transferase</keyword>
<dbReference type="GO" id="GO:0019509">
    <property type="term" value="P:L-methionine salvage from methylthioadenosine"/>
    <property type="evidence" value="ECO:0007669"/>
    <property type="project" value="UniProtKB-UniRule"/>
</dbReference>
<accession>A0AAN9Y388</accession>
<evidence type="ECO:0000256" key="4">
    <source>
        <dbReference type="HAMAP-Rule" id="MF_03155"/>
    </source>
</evidence>
<dbReference type="GO" id="GO:0005829">
    <property type="term" value="C:cytosol"/>
    <property type="evidence" value="ECO:0007669"/>
    <property type="project" value="TreeGrafter"/>
</dbReference>
<dbReference type="GO" id="GO:0005634">
    <property type="term" value="C:nucleus"/>
    <property type="evidence" value="ECO:0007669"/>
    <property type="project" value="UniProtKB-SubCell"/>
</dbReference>
<evidence type="ECO:0000259" key="5">
    <source>
        <dbReference type="Pfam" id="PF01048"/>
    </source>
</evidence>
<keyword evidence="4" id="KW-0539">Nucleus</keyword>
<name>A0AAN9Y388_9HEMI</name>
<dbReference type="GO" id="GO:0017061">
    <property type="term" value="F:S-methyl-5-thioadenosine phosphorylase activity"/>
    <property type="evidence" value="ECO:0007669"/>
    <property type="project" value="UniProtKB-UniRule"/>
</dbReference>
<dbReference type="InterPro" id="IPR018099">
    <property type="entry name" value="Purine_phosphorylase-2_CS"/>
</dbReference>
<dbReference type="PROSITE" id="PS01240">
    <property type="entry name" value="PNP_MTAP_2"/>
    <property type="match status" value="1"/>
</dbReference>
<dbReference type="NCBIfam" id="TIGR01694">
    <property type="entry name" value="MTAP"/>
    <property type="match status" value="1"/>
</dbReference>
<comment type="subunit">
    <text evidence="4">Homotrimer.</text>
</comment>
<feature type="site" description="Important for substrate specificity" evidence="4">
    <location>
        <position position="228"/>
    </location>
</feature>
<dbReference type="Gene3D" id="3.40.50.1580">
    <property type="entry name" value="Nucleoside phosphorylase domain"/>
    <property type="match status" value="1"/>
</dbReference>
<evidence type="ECO:0000313" key="7">
    <source>
        <dbReference type="Proteomes" id="UP001367676"/>
    </source>
</evidence>
<dbReference type="AlphaFoldDB" id="A0AAN9Y388"/>
<dbReference type="HAMAP" id="MF_01963">
    <property type="entry name" value="MTAP"/>
    <property type="match status" value="1"/>
</dbReference>
<dbReference type="PANTHER" id="PTHR42679">
    <property type="entry name" value="S-METHYL-5'-THIOADENOSINE PHOSPHORYLASE"/>
    <property type="match status" value="1"/>
</dbReference>
<dbReference type="GO" id="GO:0006166">
    <property type="term" value="P:purine ribonucleoside salvage"/>
    <property type="evidence" value="ECO:0007669"/>
    <property type="project" value="UniProtKB-KW"/>
</dbReference>
<feature type="binding site" evidence="4">
    <location>
        <begin position="55"/>
        <end position="56"/>
    </location>
    <ligand>
        <name>phosphate</name>
        <dbReference type="ChEBI" id="CHEBI:43474"/>
    </ligand>
</feature>
<evidence type="ECO:0000313" key="6">
    <source>
        <dbReference type="EMBL" id="KAK7588113.1"/>
    </source>
</evidence>
<feature type="site" description="Important for substrate specificity" evidence="4">
    <location>
        <position position="173"/>
    </location>
</feature>
<comment type="function">
    <text evidence="4">Catalyzes the reversible phosphorylation of S-methyl-5'-thioadenosine (MTA) to adenine and 5-methylthioribose-1-phosphate. Involved in the breakdown of MTA, a major by-product of polyamine biosynthesis. Responsible for the first step in the methionine salvage pathway after MTA has been generated from S-adenosylmethionine. Has broad substrate specificity with 6-aminopurine nucleosides as preferred substrates.</text>
</comment>
<dbReference type="PANTHER" id="PTHR42679:SF2">
    <property type="entry name" value="S-METHYL-5'-THIOADENOSINE PHOSPHORYLASE"/>
    <property type="match status" value="1"/>
</dbReference>
<feature type="binding site" evidence="4">
    <location>
        <position position="191"/>
    </location>
    <ligand>
        <name>substrate</name>
    </ligand>
</feature>
<dbReference type="EMBL" id="JBBCAQ010000023">
    <property type="protein sequence ID" value="KAK7588113.1"/>
    <property type="molecule type" value="Genomic_DNA"/>
</dbReference>
<comment type="subcellular location">
    <subcellularLocation>
        <location evidence="4">Cytoplasm</location>
    </subcellularLocation>
    <subcellularLocation>
        <location evidence="4">Nucleus</location>
    </subcellularLocation>
</comment>
<keyword evidence="4" id="KW-0963">Cytoplasm</keyword>
<keyword evidence="1 4" id="KW-0328">Glycosyltransferase</keyword>
<feature type="binding site" evidence="4">
    <location>
        <begin position="215"/>
        <end position="217"/>
    </location>
    <ligand>
        <name>substrate</name>
    </ligand>
</feature>
<dbReference type="EC" id="2.4.2.28" evidence="4"/>
<proteinExistence type="inferred from homology"/>
<evidence type="ECO:0000256" key="3">
    <source>
        <dbReference type="ARBA" id="ARBA00022726"/>
    </source>
</evidence>
<gene>
    <name evidence="6" type="ORF">V9T40_005358</name>
</gene>
<comment type="pathway">
    <text evidence="4">Amino-acid biosynthesis; L-methionine biosynthesis via salvage pathway; S-methyl-5-thio-alpha-D-ribose 1-phosphate from S-methyl-5'-thioadenosine (phosphorylase route): step 1/1.</text>
</comment>
<dbReference type="InterPro" id="IPR035994">
    <property type="entry name" value="Nucleoside_phosphorylase_sf"/>
</dbReference>
<protein>
    <recommendedName>
        <fullName evidence="4">S-methyl-5'-thioadenosine phosphorylase</fullName>
        <ecNumber evidence="4">2.4.2.28</ecNumber>
    </recommendedName>
    <alternativeName>
        <fullName evidence="4">5'-methylthioadenosine phosphorylase</fullName>
        <shortName evidence="4">MTA phosphorylase</shortName>
        <shortName evidence="4">MTAP</shortName>
        <shortName evidence="4">MTAPase</shortName>
    </alternativeName>
</protein>
<dbReference type="Proteomes" id="UP001367676">
    <property type="component" value="Unassembled WGS sequence"/>
</dbReference>
<evidence type="ECO:0000256" key="2">
    <source>
        <dbReference type="ARBA" id="ARBA00022679"/>
    </source>
</evidence>
<feature type="binding site" evidence="4">
    <location>
        <position position="192"/>
    </location>
    <ligand>
        <name>phosphate</name>
        <dbReference type="ChEBI" id="CHEBI:43474"/>
    </ligand>
</feature>
<reference evidence="6 7" key="1">
    <citation type="submission" date="2024-03" db="EMBL/GenBank/DDBJ databases">
        <title>Adaptation during the transition from Ophiocordyceps entomopathogen to insect associate is accompanied by gene loss and intensified selection.</title>
        <authorList>
            <person name="Ward C.M."/>
            <person name="Onetto C.A."/>
            <person name="Borneman A.R."/>
        </authorList>
    </citation>
    <scope>NUCLEOTIDE SEQUENCE [LARGE SCALE GENOMIC DNA]</scope>
    <source>
        <strain evidence="6">AWRI1</strain>
        <tissue evidence="6">Single Adult Female</tissue>
    </source>
</reference>
<organism evidence="6 7">
    <name type="scientific">Parthenolecanium corni</name>
    <dbReference type="NCBI Taxonomy" id="536013"/>
    <lineage>
        <taxon>Eukaryota</taxon>
        <taxon>Metazoa</taxon>
        <taxon>Ecdysozoa</taxon>
        <taxon>Arthropoda</taxon>
        <taxon>Hexapoda</taxon>
        <taxon>Insecta</taxon>
        <taxon>Pterygota</taxon>
        <taxon>Neoptera</taxon>
        <taxon>Paraneoptera</taxon>
        <taxon>Hemiptera</taxon>
        <taxon>Sternorrhyncha</taxon>
        <taxon>Coccoidea</taxon>
        <taxon>Coccidae</taxon>
        <taxon>Parthenolecanium</taxon>
    </lineage>
</organism>
<keyword evidence="3 4" id="KW-0660">Purine salvage</keyword>
<dbReference type="FunFam" id="3.40.50.1580:FF:000012">
    <property type="entry name" value="Probable 6-oxopurine nucleoside phosphorylase"/>
    <property type="match status" value="1"/>
</dbReference>
<feature type="binding site" evidence="4">
    <location>
        <begin position="88"/>
        <end position="89"/>
    </location>
    <ligand>
        <name>phosphate</name>
        <dbReference type="ChEBI" id="CHEBI:43474"/>
    </ligand>
</feature>